<keyword evidence="2" id="KW-0479">Metal-binding</keyword>
<keyword evidence="3" id="KW-0732">Signal</keyword>
<evidence type="ECO:0000256" key="2">
    <source>
        <dbReference type="ARBA" id="ARBA00022723"/>
    </source>
</evidence>
<dbReference type="Gene3D" id="3.40.50.12440">
    <property type="match status" value="1"/>
</dbReference>
<dbReference type="Proteomes" id="UP000236488">
    <property type="component" value="Unassembled WGS sequence"/>
</dbReference>
<dbReference type="Pfam" id="PF00384">
    <property type="entry name" value="Molybdopterin"/>
    <property type="match status" value="1"/>
</dbReference>
<evidence type="ECO:0000256" key="4">
    <source>
        <dbReference type="ARBA" id="ARBA00023002"/>
    </source>
</evidence>
<dbReference type="AlphaFoldDB" id="A0A2K2U4C2"/>
<dbReference type="PROSITE" id="PS51669">
    <property type="entry name" value="4FE4S_MOW_BIS_MGD"/>
    <property type="match status" value="1"/>
</dbReference>
<dbReference type="EMBL" id="PPEL01000043">
    <property type="protein sequence ID" value="PNV65167.1"/>
    <property type="molecule type" value="Genomic_DNA"/>
</dbReference>
<dbReference type="GO" id="GO:0051536">
    <property type="term" value="F:iron-sulfur cluster binding"/>
    <property type="evidence" value="ECO:0007669"/>
    <property type="project" value="UniProtKB-KW"/>
</dbReference>
<keyword evidence="4" id="KW-0560">Oxidoreductase</keyword>
<organism evidence="8 9">
    <name type="scientific">Rubneribacter badeniensis</name>
    <dbReference type="NCBI Taxonomy" id="2070688"/>
    <lineage>
        <taxon>Bacteria</taxon>
        <taxon>Bacillati</taxon>
        <taxon>Actinomycetota</taxon>
        <taxon>Coriobacteriia</taxon>
        <taxon>Eggerthellales</taxon>
        <taxon>Eggerthellaceae</taxon>
        <taxon>Rubneribacter</taxon>
    </lineage>
</organism>
<dbReference type="InterPro" id="IPR006656">
    <property type="entry name" value="Mopterin_OxRdtase"/>
</dbReference>
<dbReference type="PANTHER" id="PTHR43742">
    <property type="entry name" value="TRIMETHYLAMINE-N-OXIDE REDUCTASE"/>
    <property type="match status" value="1"/>
</dbReference>
<name>A0A2K2U4C2_9ACTN</name>
<dbReference type="SUPFAM" id="SSF50692">
    <property type="entry name" value="ADC-like"/>
    <property type="match status" value="1"/>
</dbReference>
<evidence type="ECO:0000256" key="6">
    <source>
        <dbReference type="ARBA" id="ARBA00023014"/>
    </source>
</evidence>
<feature type="domain" description="4Fe-4S Mo/W bis-MGD-type" evidence="7">
    <location>
        <begin position="65"/>
        <end position="123"/>
    </location>
</feature>
<dbReference type="NCBIfam" id="TIGR01409">
    <property type="entry name" value="TAT_signal_seq"/>
    <property type="match status" value="1"/>
</dbReference>
<evidence type="ECO:0000259" key="7">
    <source>
        <dbReference type="PROSITE" id="PS51669"/>
    </source>
</evidence>
<gene>
    <name evidence="8" type="ORF">C2L80_07925</name>
</gene>
<keyword evidence="5" id="KW-0408">Iron</keyword>
<protein>
    <recommendedName>
        <fullName evidence="7">4Fe-4S Mo/W bis-MGD-type domain-containing protein</fullName>
    </recommendedName>
</protein>
<sequence length="864" mass="96841">MHRAFFMFHQFLGGGMAEFQVPRKGISRRSFLKTSAAVAGVAAASGTATMSALAADGSDGGAPEEHDVVCVCGCNCQGTCSLVATVREGRMVNIRSNENIPYPAYERICNRGFSHANRLYDFNRVKYPLKRATWSIEEPHVENRGSDEWERLSWDEAAKLVADTLKYNTENYGARSNLFLRSAGNSFGVYGGSFTGNSFANVNGYTTLDVCLDYGDLHGIGQVTGGGWDFNQRNMSGDYRFAKTLFIWDTNPPNSQPHNWHFCIEAKEAGSNLVVIDPTYTVAASQATKWVPIKPGTDPALGMAILNVVIANEWYDTDFLREKTCAPLLVREDNGHFLRSTDFGEDGPAQLPEYPFYGMLLLQASKANKVPTLEQTADYVVWDADANARGAINETANPALEGRYEVDGVKVTTAWTLLKEHMAECTPEWAEKITEVPADTIVELARMYAQDAPSTIYAGYHLYDNCEVMGMTWATMAAITGNIGKKGASIGHLGKDKPYLNRTPDLFPNGLTGLANDIPWLALNEILETGQYLGKEFPVRLLYNVGANPVGSYAAQKRIIDEMLPKINCIVTNDLEFSDTVRYSDIVLPCTHYFEYEWIQGASHVPFINHANKVVEPIGEAKEDVDIFREISKHLGNDACTKFYSKTNEEMMRVIVDTEAGAKLGISLDNLRKEGVIADREENWVHWEDQRFPTLSGRLEFYVENPGARINIGKPIDKEFYHLPTYHEPNEAYDGSEQHGKYPLYHYCERTRWHMHTQFNYAPILRELDPEPFLRMNPVDAESRGIADGDYVEAYNDRGHCVCKAKFDMGVRPGMVSSPKGWPRDLYVAGSYQELTNDHLNTMHQNTSFDDTLVEVRKYEGEVK</sequence>
<dbReference type="InterPro" id="IPR019546">
    <property type="entry name" value="TAT_signal_bac_arc"/>
</dbReference>
<dbReference type="InterPro" id="IPR009010">
    <property type="entry name" value="Asp_de-COase-like_dom_sf"/>
</dbReference>
<dbReference type="Gene3D" id="2.40.40.20">
    <property type="match status" value="1"/>
</dbReference>
<dbReference type="GO" id="GO:0016491">
    <property type="term" value="F:oxidoreductase activity"/>
    <property type="evidence" value="ECO:0007669"/>
    <property type="project" value="UniProtKB-KW"/>
</dbReference>
<evidence type="ECO:0000256" key="3">
    <source>
        <dbReference type="ARBA" id="ARBA00022729"/>
    </source>
</evidence>
<dbReference type="Pfam" id="PF10518">
    <property type="entry name" value="TAT_signal"/>
    <property type="match status" value="1"/>
</dbReference>
<evidence type="ECO:0000256" key="5">
    <source>
        <dbReference type="ARBA" id="ARBA00023004"/>
    </source>
</evidence>
<evidence type="ECO:0000313" key="8">
    <source>
        <dbReference type="EMBL" id="PNV65167.1"/>
    </source>
</evidence>
<keyword evidence="6" id="KW-0411">Iron-sulfur</keyword>
<dbReference type="PROSITE" id="PS51318">
    <property type="entry name" value="TAT"/>
    <property type="match status" value="1"/>
</dbReference>
<comment type="caution">
    <text evidence="8">The sequence shown here is derived from an EMBL/GenBank/DDBJ whole genome shotgun (WGS) entry which is preliminary data.</text>
</comment>
<keyword evidence="9" id="KW-1185">Reference proteome</keyword>
<dbReference type="InterPro" id="IPR006657">
    <property type="entry name" value="MoPterin_dinucl-bd_dom"/>
</dbReference>
<dbReference type="GO" id="GO:0046872">
    <property type="term" value="F:metal ion binding"/>
    <property type="evidence" value="ECO:0007669"/>
    <property type="project" value="UniProtKB-KW"/>
</dbReference>
<dbReference type="Gene3D" id="3.40.228.10">
    <property type="entry name" value="Dimethylsulfoxide Reductase, domain 2"/>
    <property type="match status" value="1"/>
</dbReference>
<evidence type="ECO:0000256" key="1">
    <source>
        <dbReference type="ARBA" id="ARBA00010312"/>
    </source>
</evidence>
<comment type="similarity">
    <text evidence="1">Belongs to the prokaryotic molybdopterin-containing oxidoreductase family.</text>
</comment>
<dbReference type="PANTHER" id="PTHR43742:SF6">
    <property type="entry name" value="OXIDOREDUCTASE YYAE-RELATED"/>
    <property type="match status" value="1"/>
</dbReference>
<dbReference type="SUPFAM" id="SSF53706">
    <property type="entry name" value="Formate dehydrogenase/DMSO reductase, domains 1-3"/>
    <property type="match status" value="1"/>
</dbReference>
<dbReference type="Pfam" id="PF01568">
    <property type="entry name" value="Molydop_binding"/>
    <property type="match status" value="1"/>
</dbReference>
<dbReference type="InterPro" id="IPR050612">
    <property type="entry name" value="Prok_Mopterin_Oxidored"/>
</dbReference>
<accession>A0A2K2U4C2</accession>
<evidence type="ECO:0000313" key="9">
    <source>
        <dbReference type="Proteomes" id="UP000236488"/>
    </source>
</evidence>
<reference evidence="8 9" key="1">
    <citation type="journal article" date="2018" name="Int. J. Syst. Evol. Microbiol.">
        <title>Rubneribacter badeniensis gen. nov., sp. nov. and Enteroscipio rubneri gen. nov., sp. nov., new members of the Eggerthellaceae isolated from human faeces.</title>
        <authorList>
            <person name="Danylec N."/>
            <person name="Gobl A."/>
            <person name="Stoll D.A."/>
            <person name="Hetzer B."/>
            <person name="Kulling S.E."/>
            <person name="Huch M."/>
        </authorList>
    </citation>
    <scope>NUCLEOTIDE SEQUENCE [LARGE SCALE GENOMIC DNA]</scope>
    <source>
        <strain evidence="8 9">ResAG-85</strain>
    </source>
</reference>
<dbReference type="Gene3D" id="3.40.50.740">
    <property type="match status" value="1"/>
</dbReference>
<dbReference type="Gene3D" id="3.30.2070.10">
    <property type="entry name" value="Formate dehydrogenase/DMSO reductase"/>
    <property type="match status" value="1"/>
</dbReference>
<proteinExistence type="inferred from homology"/>
<dbReference type="InterPro" id="IPR006311">
    <property type="entry name" value="TAT_signal"/>
</dbReference>
<dbReference type="GO" id="GO:0043546">
    <property type="term" value="F:molybdopterin cofactor binding"/>
    <property type="evidence" value="ECO:0007669"/>
    <property type="project" value="InterPro"/>
</dbReference>
<dbReference type="InterPro" id="IPR006963">
    <property type="entry name" value="Mopterin_OxRdtase_4Fe-4S_dom"/>
</dbReference>